<dbReference type="GO" id="GO:0003723">
    <property type="term" value="F:RNA binding"/>
    <property type="evidence" value="ECO:0007669"/>
    <property type="project" value="UniProtKB-UniRule"/>
</dbReference>
<evidence type="ECO:0000256" key="5">
    <source>
        <dbReference type="ARBA" id="ARBA00022884"/>
    </source>
</evidence>
<evidence type="ECO:0000313" key="9">
    <source>
        <dbReference type="EMBL" id="RDB60329.1"/>
    </source>
</evidence>
<proteinExistence type="inferred from homology"/>
<dbReference type="SUPFAM" id="SSF53335">
    <property type="entry name" value="S-adenosyl-L-methionine-dependent methyltransferases"/>
    <property type="match status" value="1"/>
</dbReference>
<feature type="domain" description="SAM-dependent MTase RsmB/NOP-type" evidence="8">
    <location>
        <begin position="457"/>
        <end position="728"/>
    </location>
</feature>
<dbReference type="EMBL" id="PPTO01000003">
    <property type="protein sequence ID" value="RDB60329.1"/>
    <property type="molecule type" value="Genomic_DNA"/>
</dbReference>
<feature type="compositionally biased region" description="Basic and acidic residues" evidence="7">
    <location>
        <begin position="58"/>
        <end position="73"/>
    </location>
</feature>
<evidence type="ECO:0000259" key="8">
    <source>
        <dbReference type="PROSITE" id="PS51686"/>
    </source>
</evidence>
<comment type="caution">
    <text evidence="9">The sequence shown here is derived from an EMBL/GenBank/DDBJ whole genome shotgun (WGS) entry which is preliminary data.</text>
</comment>
<evidence type="ECO:0000256" key="2">
    <source>
        <dbReference type="ARBA" id="ARBA00022603"/>
    </source>
</evidence>
<evidence type="ECO:0000256" key="6">
    <source>
        <dbReference type="PROSITE-ProRule" id="PRU01023"/>
    </source>
</evidence>
<evidence type="ECO:0000256" key="4">
    <source>
        <dbReference type="ARBA" id="ARBA00022691"/>
    </source>
</evidence>
<dbReference type="Gene3D" id="1.10.940.10">
    <property type="entry name" value="NusB-like"/>
    <property type="match status" value="1"/>
</dbReference>
<feature type="compositionally biased region" description="Gly residues" evidence="7">
    <location>
        <begin position="74"/>
        <end position="85"/>
    </location>
</feature>
<dbReference type="AlphaFoldDB" id="A0A369LNT4"/>
<reference evidence="9 10" key="1">
    <citation type="journal article" date="2018" name="Elife">
        <title>Discovery and characterization of a prevalent human gut bacterial enzyme sufficient for the inactivation of a family of plant toxins.</title>
        <authorList>
            <person name="Koppel N."/>
            <person name="Bisanz J.E."/>
            <person name="Pandelia M.E."/>
            <person name="Turnbaugh P.J."/>
            <person name="Balskus E.P."/>
        </authorList>
    </citation>
    <scope>NUCLEOTIDE SEQUENCE [LARGE SCALE GENOMIC DNA]</scope>
    <source>
        <strain evidence="9 10">OB21 GAM31</strain>
    </source>
</reference>
<dbReference type="Pfam" id="PF01029">
    <property type="entry name" value="NusB"/>
    <property type="match status" value="1"/>
</dbReference>
<dbReference type="InterPro" id="IPR001678">
    <property type="entry name" value="MeTrfase_RsmB-F_NOP2_dom"/>
</dbReference>
<dbReference type="InterPro" id="IPR018314">
    <property type="entry name" value="RsmB/NOL1/NOP2-like_CS"/>
</dbReference>
<keyword evidence="4 6" id="KW-0949">S-adenosyl-L-methionine</keyword>
<dbReference type="PANTHER" id="PTHR22807">
    <property type="entry name" value="NOP2 YEAST -RELATED NOL1/NOP2/FMU SUN DOMAIN-CONTAINING"/>
    <property type="match status" value="1"/>
</dbReference>
<dbReference type="RefSeq" id="WP_114615065.1">
    <property type="nucleotide sequence ID" value="NZ_PPTO01000003.1"/>
</dbReference>
<dbReference type="SUPFAM" id="SSF48013">
    <property type="entry name" value="NusB-like"/>
    <property type="match status" value="1"/>
</dbReference>
<dbReference type="InterPro" id="IPR029063">
    <property type="entry name" value="SAM-dependent_MTases_sf"/>
</dbReference>
<accession>A0A369LNT4</accession>
<name>A0A369LNT4_9ACTN</name>
<keyword evidence="2 6" id="KW-0489">Methyltransferase</keyword>
<feature type="binding site" evidence="6">
    <location>
        <position position="579"/>
    </location>
    <ligand>
        <name>S-adenosyl-L-methionine</name>
        <dbReference type="ChEBI" id="CHEBI:59789"/>
    </ligand>
</feature>
<feature type="binding site" evidence="6">
    <location>
        <position position="606"/>
    </location>
    <ligand>
        <name>S-adenosyl-L-methionine</name>
        <dbReference type="ChEBI" id="CHEBI:59789"/>
    </ligand>
</feature>
<comment type="caution">
    <text evidence="6">Lacks conserved residue(s) required for the propagation of feature annotation.</text>
</comment>
<dbReference type="GO" id="GO:0008173">
    <property type="term" value="F:RNA methyltransferase activity"/>
    <property type="evidence" value="ECO:0007669"/>
    <property type="project" value="InterPro"/>
</dbReference>
<organism evidence="9 10">
    <name type="scientific">Slackia isoflavoniconvertens</name>
    <dbReference type="NCBI Taxonomy" id="572010"/>
    <lineage>
        <taxon>Bacteria</taxon>
        <taxon>Bacillati</taxon>
        <taxon>Actinomycetota</taxon>
        <taxon>Coriobacteriia</taxon>
        <taxon>Eggerthellales</taxon>
        <taxon>Eggerthellaceae</taxon>
        <taxon>Slackia</taxon>
    </lineage>
</organism>
<gene>
    <name evidence="9" type="ORF">C1881_03070</name>
</gene>
<dbReference type="CDD" id="cd02440">
    <property type="entry name" value="AdoMet_MTases"/>
    <property type="match status" value="1"/>
</dbReference>
<feature type="active site" description="Nucleophile" evidence="6">
    <location>
        <position position="678"/>
    </location>
</feature>
<dbReference type="PROSITE" id="PS51686">
    <property type="entry name" value="SAM_MT_RSMB_NOP"/>
    <property type="match status" value="1"/>
</dbReference>
<protein>
    <recommendedName>
        <fullName evidence="8">SAM-dependent MTase RsmB/NOP-type domain-containing protein</fullName>
    </recommendedName>
</protein>
<comment type="similarity">
    <text evidence="1 6">Belongs to the class I-like SAM-binding methyltransferase superfamily. RsmB/NOP family.</text>
</comment>
<keyword evidence="5 6" id="KW-0694">RNA-binding</keyword>
<sequence length="728" mass="81181">MAYDNKGAGDSRGNRPSNNRGGNGHGNGGYHGKGGNSRGRGNGDKGGFRGSKGQGGYKKRDGERKFDRDDNRGGYKGGKPQGGYKGRGDRDDRGEGRKFDRDNRGPKRDFKRDDNRGGYKKHDGERKFDRDGDRGGYKGGRDFDRKPRGDRRDGDRDFKKGGYKKDFSRDERKFEQGERKFDRDGRKFDRDDRGSKRERSFDGDRRDDRRFDKRDGGKFEGRGDRRFDDRPKKRFDDDKRGFKPRRDDDRSDAQVDDDAPRSEYREHRRKGEGYRGTGGGYRKPKGQVHVTPARQAACAIGRVVRERNAYVAEVTPAVLAKFQGISPEDAAFATKIARGVTATVGTLDEFINRNMKTPNDIDEVVRDAMRVSAYELLFLDKPAYVVVDQGVELVCSVAPKAGGLANAVLRRMSESAKTFPFGNPNLSLQVLARSQAFPMWLAKRLMNEMTLPKATAFMHACNTDAPVFIAVNSVKGDFEQIEEAFDQAGSLLEPSEDVQGCYRVKESRSLRSADVRALFEAGELLVSDEGAQTVAQLAMPAEEPASFLEIGSGRGTKTILLQSAAHRAFGHCVPMTSVDDHEFKGKILGERCAAYGIDTVEPLTADARTLSQKLPEASFDAVLLDAPCSGVGTLRRHPEIRWRLKPEDITSMASINLDLLIEATKMVKPGGVITYATCTVFPEENEQVVERFLKTKFGEQFEIEEQVQTTLTTNGPDAHYAARLRRRA</sequence>
<feature type="binding site" evidence="6">
    <location>
        <position position="625"/>
    </location>
    <ligand>
        <name>S-adenosyl-L-methionine</name>
        <dbReference type="ChEBI" id="CHEBI:59789"/>
    </ligand>
</feature>
<evidence type="ECO:0000256" key="7">
    <source>
        <dbReference type="SAM" id="MobiDB-lite"/>
    </source>
</evidence>
<evidence type="ECO:0000313" key="10">
    <source>
        <dbReference type="Proteomes" id="UP000253975"/>
    </source>
</evidence>
<dbReference type="InterPro" id="IPR023267">
    <property type="entry name" value="RCMT"/>
</dbReference>
<evidence type="ECO:0000256" key="1">
    <source>
        <dbReference type="ARBA" id="ARBA00007494"/>
    </source>
</evidence>
<dbReference type="InterPro" id="IPR035926">
    <property type="entry name" value="NusB-like_sf"/>
</dbReference>
<dbReference type="GO" id="GO:0001510">
    <property type="term" value="P:RNA methylation"/>
    <property type="evidence" value="ECO:0007669"/>
    <property type="project" value="InterPro"/>
</dbReference>
<keyword evidence="3 6" id="KW-0808">Transferase</keyword>
<dbReference type="Proteomes" id="UP000253975">
    <property type="component" value="Unassembled WGS sequence"/>
</dbReference>
<dbReference type="PANTHER" id="PTHR22807:SF53">
    <property type="entry name" value="RIBOSOMAL RNA SMALL SUBUNIT METHYLTRANSFERASE B-RELATED"/>
    <property type="match status" value="1"/>
</dbReference>
<feature type="compositionally biased region" description="Gly residues" evidence="7">
    <location>
        <begin position="21"/>
        <end position="40"/>
    </location>
</feature>
<dbReference type="Pfam" id="PF01189">
    <property type="entry name" value="Methyltr_RsmB-F"/>
    <property type="match status" value="1"/>
</dbReference>
<dbReference type="GO" id="GO:0006355">
    <property type="term" value="P:regulation of DNA-templated transcription"/>
    <property type="evidence" value="ECO:0007669"/>
    <property type="project" value="InterPro"/>
</dbReference>
<dbReference type="Gene3D" id="3.40.50.150">
    <property type="entry name" value="Vaccinia Virus protein VP39"/>
    <property type="match status" value="1"/>
</dbReference>
<dbReference type="InterPro" id="IPR049560">
    <property type="entry name" value="MeTrfase_RsmB-F_NOP2_cat"/>
</dbReference>
<evidence type="ECO:0000256" key="3">
    <source>
        <dbReference type="ARBA" id="ARBA00022679"/>
    </source>
</evidence>
<feature type="region of interest" description="Disordered" evidence="7">
    <location>
        <begin position="1"/>
        <end position="288"/>
    </location>
</feature>
<feature type="compositionally biased region" description="Basic and acidic residues" evidence="7">
    <location>
        <begin position="86"/>
        <end position="273"/>
    </location>
</feature>
<dbReference type="InterPro" id="IPR006027">
    <property type="entry name" value="NusB_RsmB_TIM44"/>
</dbReference>
<dbReference type="PRINTS" id="PR02008">
    <property type="entry name" value="RCMTFAMILY"/>
</dbReference>
<dbReference type="PROSITE" id="PS01153">
    <property type="entry name" value="NOL1_NOP2_SUN"/>
    <property type="match status" value="1"/>
</dbReference>